<accession>R7W2D1</accession>
<evidence type="ECO:0000313" key="2">
    <source>
        <dbReference type="EnsemblPlants" id="EMT13431"/>
    </source>
</evidence>
<protein>
    <submittedName>
        <fullName evidence="2">Uncharacterized protein</fullName>
    </submittedName>
</protein>
<dbReference type="AlphaFoldDB" id="R7W2D1"/>
<evidence type="ECO:0000256" key="1">
    <source>
        <dbReference type="SAM" id="MobiDB-lite"/>
    </source>
</evidence>
<feature type="compositionally biased region" description="Low complexity" evidence="1">
    <location>
        <begin position="7"/>
        <end position="27"/>
    </location>
</feature>
<dbReference type="EnsemblPlants" id="EMT13431">
    <property type="protein sequence ID" value="EMT13431"/>
    <property type="gene ID" value="F775_27117"/>
</dbReference>
<organism evidence="2">
    <name type="scientific">Aegilops tauschii</name>
    <name type="common">Tausch's goatgrass</name>
    <name type="synonym">Aegilops squarrosa</name>
    <dbReference type="NCBI Taxonomy" id="37682"/>
    <lineage>
        <taxon>Eukaryota</taxon>
        <taxon>Viridiplantae</taxon>
        <taxon>Streptophyta</taxon>
        <taxon>Embryophyta</taxon>
        <taxon>Tracheophyta</taxon>
        <taxon>Spermatophyta</taxon>
        <taxon>Magnoliopsida</taxon>
        <taxon>Liliopsida</taxon>
        <taxon>Poales</taxon>
        <taxon>Poaceae</taxon>
        <taxon>BOP clade</taxon>
        <taxon>Pooideae</taxon>
        <taxon>Triticodae</taxon>
        <taxon>Triticeae</taxon>
        <taxon>Triticinae</taxon>
        <taxon>Aegilops</taxon>
    </lineage>
</organism>
<proteinExistence type="predicted"/>
<sequence>MKGTAAAGGSSRLGRSGRCGQGRRLGQARQLGKSERWHEFTDSRFSYTLAICLRPLLNFHARRFLGVWCFDLVPVVSVYGEAASSRGQRSGCCGRQSSRSKELEMVQVERLQRLLNWIEVPYDSIAKEHQRQALFSDYKVVQCWLTLYMCDT</sequence>
<feature type="region of interest" description="Disordered" evidence="1">
    <location>
        <begin position="1"/>
        <end position="27"/>
    </location>
</feature>
<name>R7W2D1_AEGTA</name>
<reference evidence="2" key="1">
    <citation type="submission" date="2015-06" db="UniProtKB">
        <authorList>
            <consortium name="EnsemblPlants"/>
        </authorList>
    </citation>
    <scope>IDENTIFICATION</scope>
</reference>